<sequence>MVDAPESIPEAPHFTEQDKQEQRAAEMEMVKQVQEDIAEHESSPESPVEAVAEGVGFDADEGSQKDTDAWREQYQKSIVHSEVAVRKGQEYPVHYVTKESTAPMFGYADGLAAHVREDLSPRVKKFVKEHELYHLRDEATWGGMIGSEIRANIVPGLKDPIGLLATIFASLTRERLSFYFDRYVRRNY</sequence>
<evidence type="ECO:0000313" key="3">
    <source>
        <dbReference type="Proteomes" id="UP000176952"/>
    </source>
</evidence>
<dbReference type="Proteomes" id="UP000176952">
    <property type="component" value="Unassembled WGS sequence"/>
</dbReference>
<comment type="caution">
    <text evidence="2">The sequence shown here is derived from an EMBL/GenBank/DDBJ whole genome shotgun (WGS) entry which is preliminary data.</text>
</comment>
<gene>
    <name evidence="2" type="ORF">A3F54_00135</name>
</gene>
<dbReference type="EMBL" id="MHKD01000003">
    <property type="protein sequence ID" value="OGY85262.1"/>
    <property type="molecule type" value="Genomic_DNA"/>
</dbReference>
<organism evidence="2 3">
    <name type="scientific">Candidatus Kerfeldbacteria bacterium RIFCSPHIGHO2_12_FULL_48_17</name>
    <dbReference type="NCBI Taxonomy" id="1798542"/>
    <lineage>
        <taxon>Bacteria</taxon>
        <taxon>Candidatus Kerfeldiibacteriota</taxon>
    </lineage>
</organism>
<proteinExistence type="predicted"/>
<evidence type="ECO:0000256" key="1">
    <source>
        <dbReference type="SAM" id="MobiDB-lite"/>
    </source>
</evidence>
<feature type="region of interest" description="Disordered" evidence="1">
    <location>
        <begin position="1"/>
        <end position="50"/>
    </location>
</feature>
<name>A0A1G2B812_9BACT</name>
<accession>A0A1G2B812</accession>
<dbReference type="STRING" id="1798542.A3F54_00135"/>
<dbReference type="AlphaFoldDB" id="A0A1G2B812"/>
<reference evidence="2 3" key="1">
    <citation type="journal article" date="2016" name="Nat. Commun.">
        <title>Thousands of microbial genomes shed light on interconnected biogeochemical processes in an aquifer system.</title>
        <authorList>
            <person name="Anantharaman K."/>
            <person name="Brown C.T."/>
            <person name="Hug L.A."/>
            <person name="Sharon I."/>
            <person name="Castelle C.J."/>
            <person name="Probst A.J."/>
            <person name="Thomas B.C."/>
            <person name="Singh A."/>
            <person name="Wilkins M.J."/>
            <person name="Karaoz U."/>
            <person name="Brodie E.L."/>
            <person name="Williams K.H."/>
            <person name="Hubbard S.S."/>
            <person name="Banfield J.F."/>
        </authorList>
    </citation>
    <scope>NUCLEOTIDE SEQUENCE [LARGE SCALE GENOMIC DNA]</scope>
</reference>
<evidence type="ECO:0000313" key="2">
    <source>
        <dbReference type="EMBL" id="OGY85262.1"/>
    </source>
</evidence>
<feature type="compositionally biased region" description="Basic and acidic residues" evidence="1">
    <location>
        <begin position="13"/>
        <end position="43"/>
    </location>
</feature>
<protein>
    <submittedName>
        <fullName evidence="2">Uncharacterized protein</fullName>
    </submittedName>
</protein>